<dbReference type="AlphaFoldDB" id="A0A849BIZ9"/>
<evidence type="ECO:0000256" key="2">
    <source>
        <dbReference type="ARBA" id="ARBA00022801"/>
    </source>
</evidence>
<gene>
    <name evidence="6" type="ORF">HLB09_08810</name>
</gene>
<feature type="compositionally biased region" description="Low complexity" evidence="3">
    <location>
        <begin position="14"/>
        <end position="28"/>
    </location>
</feature>
<dbReference type="EMBL" id="JABEMA010000107">
    <property type="protein sequence ID" value="NNH23189.1"/>
    <property type="molecule type" value="Genomic_DNA"/>
</dbReference>
<dbReference type="Proteomes" id="UP000555552">
    <property type="component" value="Unassembled WGS sequence"/>
</dbReference>
<dbReference type="PANTHER" id="PTHR11066:SF34">
    <property type="entry name" value="ACYL-COENZYME A THIOESTERASE 8"/>
    <property type="match status" value="1"/>
</dbReference>
<dbReference type="CDD" id="cd03444">
    <property type="entry name" value="Thioesterase_II_repeat1"/>
    <property type="match status" value="1"/>
</dbReference>
<dbReference type="InterPro" id="IPR042171">
    <property type="entry name" value="Acyl-CoA_hotdog"/>
</dbReference>
<keyword evidence="7" id="KW-1185">Reference proteome</keyword>
<evidence type="ECO:0000313" key="7">
    <source>
        <dbReference type="Proteomes" id="UP000555552"/>
    </source>
</evidence>
<proteinExistence type="inferred from homology"/>
<evidence type="ECO:0000259" key="5">
    <source>
        <dbReference type="Pfam" id="PF13622"/>
    </source>
</evidence>
<dbReference type="InterPro" id="IPR003703">
    <property type="entry name" value="Acyl_CoA_thio"/>
</dbReference>
<dbReference type="GO" id="GO:0006637">
    <property type="term" value="P:acyl-CoA metabolic process"/>
    <property type="evidence" value="ECO:0007669"/>
    <property type="project" value="InterPro"/>
</dbReference>
<evidence type="ECO:0000259" key="4">
    <source>
        <dbReference type="Pfam" id="PF02551"/>
    </source>
</evidence>
<feature type="region of interest" description="Disordered" evidence="3">
    <location>
        <begin position="1"/>
        <end position="68"/>
    </location>
</feature>
<name>A0A849BIZ9_9ACTN</name>
<feature type="domain" description="Acyl-CoA thioesterase-like N-terminal HotDog" evidence="5">
    <location>
        <begin position="103"/>
        <end position="199"/>
    </location>
</feature>
<feature type="domain" description="Acyl-CoA thioesterase 2 C-terminal" evidence="4">
    <location>
        <begin position="274"/>
        <end position="378"/>
    </location>
</feature>
<dbReference type="Pfam" id="PF02551">
    <property type="entry name" value="Acyl_CoA_thio"/>
    <property type="match status" value="1"/>
</dbReference>
<accession>A0A849BIZ9</accession>
<dbReference type="InterPro" id="IPR049449">
    <property type="entry name" value="TesB_ACOT8-like_N"/>
</dbReference>
<dbReference type="SUPFAM" id="SSF54637">
    <property type="entry name" value="Thioesterase/thiol ester dehydrase-isomerase"/>
    <property type="match status" value="2"/>
</dbReference>
<dbReference type="GO" id="GO:0047617">
    <property type="term" value="F:fatty acyl-CoA hydrolase activity"/>
    <property type="evidence" value="ECO:0007669"/>
    <property type="project" value="InterPro"/>
</dbReference>
<protein>
    <submittedName>
        <fullName evidence="6">Acyl-CoA thioesterase II</fullName>
    </submittedName>
</protein>
<dbReference type="PANTHER" id="PTHR11066">
    <property type="entry name" value="ACYL-COA THIOESTERASE"/>
    <property type="match status" value="1"/>
</dbReference>
<sequence>MAASSQARALPSHGAAARGVAGTVAPVVDSPDDAQPEDAARGDGGGTGSLPAWPDAPPARDGGTGSAGDRLLQRLLDVLALEERGVDERGQDLFAGESLPQPHGRVFGGQVVAQAVVAATRTVGDGRAGEVAPGDPPPPGEGATRPVHSMHGYFLRAGDSSLPITFAVERLRDGRSFSARRVHALQHDRPILSMIASFQAPADGVDHQVAAPDVPGPEELRPTVELLGTPDAPPPWRVPGSLDDAARAWAQRWASSRPLDLRHVPEGVLPPGSGQAVWLRTTAPLPEDDALHRAVLAFASDDSLLEPVLTTHGLTWASRGLRVASLDHALWWHRPARLDEWLLYRQASPTAVGARGLATGQVFSRDGVLVASVAQEGLVRPKDRRLHDAEGGQDAS</sequence>
<dbReference type="Pfam" id="PF13622">
    <property type="entry name" value="4HBT_3"/>
    <property type="match status" value="1"/>
</dbReference>
<evidence type="ECO:0000256" key="1">
    <source>
        <dbReference type="ARBA" id="ARBA00006538"/>
    </source>
</evidence>
<dbReference type="CDD" id="cd03445">
    <property type="entry name" value="Thioesterase_II_repeat2"/>
    <property type="match status" value="1"/>
</dbReference>
<keyword evidence="2" id="KW-0378">Hydrolase</keyword>
<evidence type="ECO:0000256" key="3">
    <source>
        <dbReference type="SAM" id="MobiDB-lite"/>
    </source>
</evidence>
<evidence type="ECO:0000313" key="6">
    <source>
        <dbReference type="EMBL" id="NNH23189.1"/>
    </source>
</evidence>
<feature type="region of interest" description="Disordered" evidence="3">
    <location>
        <begin position="126"/>
        <end position="145"/>
    </location>
</feature>
<dbReference type="InterPro" id="IPR029069">
    <property type="entry name" value="HotDog_dom_sf"/>
</dbReference>
<dbReference type="GO" id="GO:0009062">
    <property type="term" value="P:fatty acid catabolic process"/>
    <property type="evidence" value="ECO:0007669"/>
    <property type="project" value="TreeGrafter"/>
</dbReference>
<comment type="caution">
    <text evidence="6">The sequence shown here is derived from an EMBL/GenBank/DDBJ whole genome shotgun (WGS) entry which is preliminary data.</text>
</comment>
<organism evidence="6 7">
    <name type="scientific">Pseudokineococcus marinus</name>
    <dbReference type="NCBI Taxonomy" id="351215"/>
    <lineage>
        <taxon>Bacteria</taxon>
        <taxon>Bacillati</taxon>
        <taxon>Actinomycetota</taxon>
        <taxon>Actinomycetes</taxon>
        <taxon>Kineosporiales</taxon>
        <taxon>Kineosporiaceae</taxon>
        <taxon>Pseudokineococcus</taxon>
    </lineage>
</organism>
<dbReference type="InterPro" id="IPR025652">
    <property type="entry name" value="TesB_C"/>
</dbReference>
<reference evidence="6 7" key="1">
    <citation type="submission" date="2020-05" db="EMBL/GenBank/DDBJ databases">
        <title>MicrobeNet Type strains.</title>
        <authorList>
            <person name="Nicholson A.C."/>
        </authorList>
    </citation>
    <scope>NUCLEOTIDE SEQUENCE [LARGE SCALE GENOMIC DNA]</scope>
    <source>
        <strain evidence="6 7">JCM 14547</strain>
    </source>
</reference>
<comment type="similarity">
    <text evidence="1">Belongs to the C/M/P thioester hydrolase family.</text>
</comment>
<dbReference type="Gene3D" id="2.40.160.210">
    <property type="entry name" value="Acyl-CoA thioesterase, double hotdog domain"/>
    <property type="match status" value="1"/>
</dbReference>